<evidence type="ECO:0000256" key="4">
    <source>
        <dbReference type="ARBA" id="ARBA00022692"/>
    </source>
</evidence>
<keyword evidence="3 8" id="KW-0813">Transport</keyword>
<dbReference type="GO" id="GO:0005886">
    <property type="term" value="C:plasma membrane"/>
    <property type="evidence" value="ECO:0007669"/>
    <property type="project" value="UniProtKB-SubCell"/>
</dbReference>
<evidence type="ECO:0000313" key="11">
    <source>
        <dbReference type="Proteomes" id="UP000515163"/>
    </source>
</evidence>
<keyword evidence="5 8" id="KW-1133">Transmembrane helix</keyword>
<dbReference type="Proteomes" id="UP000515163">
    <property type="component" value="Unplaced"/>
</dbReference>
<feature type="transmembrane region" description="Helical" evidence="8">
    <location>
        <begin position="178"/>
        <end position="195"/>
    </location>
</feature>
<keyword evidence="7 8" id="KW-0924">Ammonia transport</keyword>
<feature type="transmembrane region" description="Helical" evidence="8">
    <location>
        <begin position="284"/>
        <end position="303"/>
    </location>
</feature>
<proteinExistence type="inferred from homology"/>
<organism evidence="11 12">
    <name type="scientific">Actinia tenebrosa</name>
    <name type="common">Australian red waratah sea anemone</name>
    <dbReference type="NCBI Taxonomy" id="6105"/>
    <lineage>
        <taxon>Eukaryota</taxon>
        <taxon>Metazoa</taxon>
        <taxon>Cnidaria</taxon>
        <taxon>Anthozoa</taxon>
        <taxon>Hexacorallia</taxon>
        <taxon>Actiniaria</taxon>
        <taxon>Actiniidae</taxon>
        <taxon>Actinia</taxon>
    </lineage>
</organism>
<feature type="transmembrane region" description="Helical" evidence="8">
    <location>
        <begin position="66"/>
        <end position="83"/>
    </location>
</feature>
<dbReference type="AlphaFoldDB" id="A0A6P8HI20"/>
<feature type="transmembrane region" description="Helical" evidence="8">
    <location>
        <begin position="376"/>
        <end position="405"/>
    </location>
</feature>
<reference evidence="12 13" key="1">
    <citation type="submission" date="2025-04" db="UniProtKB">
        <authorList>
            <consortium name="RefSeq"/>
        </authorList>
    </citation>
    <scope>IDENTIFICATION</scope>
    <source>
        <tissue evidence="12 13">Tentacle</tissue>
    </source>
</reference>
<dbReference type="GeneID" id="116292353"/>
<dbReference type="Pfam" id="PF00909">
    <property type="entry name" value="Ammonium_transp"/>
    <property type="match status" value="1"/>
</dbReference>
<dbReference type="KEGG" id="aten:116292353"/>
<keyword evidence="4 8" id="KW-0812">Transmembrane</keyword>
<feature type="region of interest" description="Disordered" evidence="9">
    <location>
        <begin position="446"/>
        <end position="469"/>
    </location>
</feature>
<feature type="domain" description="Ammonium transporter AmtB-like" evidence="10">
    <location>
        <begin position="26"/>
        <end position="428"/>
    </location>
</feature>
<evidence type="ECO:0000256" key="6">
    <source>
        <dbReference type="ARBA" id="ARBA00023136"/>
    </source>
</evidence>
<dbReference type="FunFam" id="1.10.3430.10:FF:000008">
    <property type="entry name" value="Ammonium transporter"/>
    <property type="match status" value="1"/>
</dbReference>
<name>A0A6P8HI20_ACTTE</name>
<evidence type="ECO:0000259" key="10">
    <source>
        <dbReference type="Pfam" id="PF00909"/>
    </source>
</evidence>
<feature type="transmembrane region" description="Helical" evidence="8">
    <location>
        <begin position="111"/>
        <end position="133"/>
    </location>
</feature>
<dbReference type="GO" id="GO:0008519">
    <property type="term" value="F:ammonium channel activity"/>
    <property type="evidence" value="ECO:0007669"/>
    <property type="project" value="InterPro"/>
</dbReference>
<gene>
    <name evidence="12 13" type="primary">LOC116292353</name>
</gene>
<feature type="transmembrane region" description="Helical" evidence="8">
    <location>
        <begin position="253"/>
        <end position="277"/>
    </location>
</feature>
<dbReference type="RefSeq" id="XP_031555512.1">
    <property type="nucleotide sequence ID" value="XM_031699652.1"/>
</dbReference>
<keyword evidence="11" id="KW-1185">Reference proteome</keyword>
<evidence type="ECO:0000313" key="13">
    <source>
        <dbReference type="RefSeq" id="XP_031555512.1"/>
    </source>
</evidence>
<feature type="compositionally biased region" description="Basic and acidic residues" evidence="9">
    <location>
        <begin position="494"/>
        <end position="517"/>
    </location>
</feature>
<evidence type="ECO:0000256" key="9">
    <source>
        <dbReference type="SAM" id="MobiDB-lite"/>
    </source>
</evidence>
<dbReference type="InterPro" id="IPR001905">
    <property type="entry name" value="Ammonium_transpt"/>
</dbReference>
<dbReference type="PANTHER" id="PTHR11730:SF58">
    <property type="entry name" value="AMMONIUM TRANSPORTER"/>
    <property type="match status" value="1"/>
</dbReference>
<comment type="similarity">
    <text evidence="2 8">Belongs to the ammonia transporter channel (TC 1.A.11.2) family.</text>
</comment>
<evidence type="ECO:0000256" key="7">
    <source>
        <dbReference type="ARBA" id="ARBA00023177"/>
    </source>
</evidence>
<dbReference type="NCBIfam" id="TIGR00836">
    <property type="entry name" value="amt"/>
    <property type="match status" value="1"/>
</dbReference>
<evidence type="ECO:0000256" key="1">
    <source>
        <dbReference type="ARBA" id="ARBA00004141"/>
    </source>
</evidence>
<evidence type="ECO:0000256" key="3">
    <source>
        <dbReference type="ARBA" id="ARBA00022448"/>
    </source>
</evidence>
<evidence type="ECO:0000256" key="2">
    <source>
        <dbReference type="ARBA" id="ARBA00005887"/>
    </source>
</evidence>
<evidence type="ECO:0000256" key="8">
    <source>
        <dbReference type="RuleBase" id="RU362002"/>
    </source>
</evidence>
<dbReference type="InterPro" id="IPR024041">
    <property type="entry name" value="NH4_transpt_AmtB-like_dom"/>
</dbReference>
<feature type="transmembrane region" description="Helical" evidence="8">
    <location>
        <begin position="215"/>
        <end position="233"/>
    </location>
</feature>
<feature type="transmembrane region" description="Helical" evidence="8">
    <location>
        <begin position="25"/>
        <end position="45"/>
    </location>
</feature>
<feature type="region of interest" description="Disordered" evidence="9">
    <location>
        <begin position="489"/>
        <end position="517"/>
    </location>
</feature>
<keyword evidence="6 8" id="KW-0472">Membrane</keyword>
<evidence type="ECO:0000313" key="12">
    <source>
        <dbReference type="RefSeq" id="XP_031555511.1"/>
    </source>
</evidence>
<dbReference type="GO" id="GO:0097272">
    <property type="term" value="P:ammonium homeostasis"/>
    <property type="evidence" value="ECO:0007669"/>
    <property type="project" value="TreeGrafter"/>
</dbReference>
<feature type="transmembrane region" description="Helical" evidence="8">
    <location>
        <begin position="140"/>
        <end position="158"/>
    </location>
</feature>
<accession>A0A6P8HI20</accession>
<dbReference type="Gene3D" id="1.10.3430.10">
    <property type="entry name" value="Ammonium transporter AmtB like domains"/>
    <property type="match status" value="1"/>
</dbReference>
<dbReference type="SUPFAM" id="SSF111352">
    <property type="entry name" value="Ammonium transporter"/>
    <property type="match status" value="1"/>
</dbReference>
<protein>
    <recommendedName>
        <fullName evidence="8">Ammonium transporter</fullName>
    </recommendedName>
</protein>
<dbReference type="RefSeq" id="XP_031555511.1">
    <property type="nucleotide sequence ID" value="XM_031699651.1"/>
</dbReference>
<dbReference type="PANTHER" id="PTHR11730">
    <property type="entry name" value="AMMONIUM TRANSPORTER"/>
    <property type="match status" value="1"/>
</dbReference>
<dbReference type="OrthoDB" id="534912at2759"/>
<sequence length="580" mass="63483">MLLNNTSFEETVSRGSRAMEGPGDAVWILTSAFIIFTMISGFGLVESGMVSRKNEANIMVKNAIDVIFGGLGFWMFGFAFTFGKEEGGTNAFSGFGNFFTDADESEMGEVFSLYLFQASFATTATTIVSGAVAERMNLKAYTAFAFTNTITYCFPAHWVWGDKGWLKEMGVVDMGGASPVHLVGGVAGLVATLMLKPRTGRYILRSSKKEWNHIMASPTNVLLGMFMLWWGWLGFNCGSTFGVSGGKWKLASRSAVCTLNASCGGGVFVTIYSYILFNRLDIPLFMSGILGSLVSITAICGVVRPGESIIIGIIGAAVATIGWQILERFEVDDPVGAISIHAGGSIWGMIAVGMFVEPDRLEETFSNTYGAFKGGNVRILGIQVLACVVISVWTVVTVGIQFFVIDKLIGLRLSMEDELLGADDREHGITYEDIDLKEERPNCRSRMSRRNVVSPRVSLSTTDGRQMKTGNEDLTARRNTESFNVNTNSQRACHSKETAEPQNHDEATKNNHRVDVHKSQVELQDETEDDIEDQIMQVTVADKKSESVSRSSRSRLRSQSLALTARMRKPLVTITITPAE</sequence>
<feature type="transmembrane region" description="Helical" evidence="8">
    <location>
        <begin position="338"/>
        <end position="356"/>
    </location>
</feature>
<feature type="transmembrane region" description="Helical" evidence="8">
    <location>
        <begin position="309"/>
        <end position="326"/>
    </location>
</feature>
<evidence type="ECO:0000256" key="5">
    <source>
        <dbReference type="ARBA" id="ARBA00022989"/>
    </source>
</evidence>
<dbReference type="InterPro" id="IPR029020">
    <property type="entry name" value="Ammonium/urea_transptr"/>
</dbReference>
<comment type="subcellular location">
    <subcellularLocation>
        <location evidence="8">Cell membrane</location>
        <topology evidence="8">Multi-pass membrane protein</topology>
    </subcellularLocation>
    <subcellularLocation>
        <location evidence="1">Membrane</location>
        <topology evidence="1">Multi-pass membrane protein</topology>
    </subcellularLocation>
</comment>